<evidence type="ECO:0000256" key="7">
    <source>
        <dbReference type="SAM" id="Phobius"/>
    </source>
</evidence>
<dbReference type="Gene3D" id="1.20.1250.20">
    <property type="entry name" value="MFS general substrate transporter like domains"/>
    <property type="match status" value="2"/>
</dbReference>
<gene>
    <name evidence="10" type="primary">LOC116302912</name>
</gene>
<evidence type="ECO:0000256" key="2">
    <source>
        <dbReference type="ARBA" id="ARBA00005241"/>
    </source>
</evidence>
<feature type="region of interest" description="Disordered" evidence="6">
    <location>
        <begin position="1"/>
        <end position="29"/>
    </location>
</feature>
<dbReference type="RefSeq" id="XP_031568182.1">
    <property type="nucleotide sequence ID" value="XM_031712322.1"/>
</dbReference>
<evidence type="ECO:0000256" key="5">
    <source>
        <dbReference type="ARBA" id="ARBA00023136"/>
    </source>
</evidence>
<feature type="transmembrane region" description="Helical" evidence="7">
    <location>
        <begin position="383"/>
        <end position="406"/>
    </location>
</feature>
<comment type="similarity">
    <text evidence="2">Belongs to the major facilitator superfamily. MFSD6 family.</text>
</comment>
<dbReference type="PANTHER" id="PTHR16172:SF2">
    <property type="entry name" value="MAJOR FACILITATOR SUPERFAMILY DOMAIN-CONTAINING PROTEIN 6"/>
    <property type="match status" value="1"/>
</dbReference>
<keyword evidence="5 7" id="KW-0472">Membrane</keyword>
<feature type="transmembrane region" description="Helical" evidence="7">
    <location>
        <begin position="455"/>
        <end position="478"/>
    </location>
</feature>
<evidence type="ECO:0000256" key="6">
    <source>
        <dbReference type="SAM" id="MobiDB-lite"/>
    </source>
</evidence>
<accession>A0A6P8IMY8</accession>
<sequence>MIPSSYKPIESDSPPRTSENTTSRAHDQQSVHKRLLGKVKEIDRSFVVSKLFYFFFYTALGALFPFFSLYYKQLWLTPSQIGILLALRPTVKLICLPLWKIITEKYSRPKAVYFISIFGWLIGYYGQTLVYTSDTPCYGINVNQTAFSTPFASVNSTNLSDHLNASLIKKREWELRNTELQSQPEHYLNENRVRRSVYDEIIVDEIGNVPFKRRISKESRRIVGSPEESQVNDQATPRNILYTDKNILRTNKLSDNTRHDYTRKIKANGLDKEDLRQEGHGSIENENFVEKDSYKHSNLETTGIVAPGLNNEDKNKDISSNKFVKEEKIDQQSAFLKEDINDDNSQPLIELISKQKHLGAFQNGNISKSPKPADDFRVRYNFWILRTLIVIVILTEIITSPTPMIADSAVIQSLAGSNSDYGRQRLFGFFGLGLAAILVAVWVSYSSFCHYTNTINYLPCFYIFLIAIGATVFVSLFFDFQSAETNGNEVKLLETLKIFKLPRYGFFLFTIFFTGFAHSLQISFLFWFLQDIGGTPTLFAIIILIHSVSEVVMYFLAPYLDKGVGHQGTICIALACYTARFLMYGSLKHPWLILPMEMVQGLTYGGLWSVSAVYIQAPEEATKMIQSILHGVYWGVGMATGALVSGFVIEAYGVQNEFLVMSLLMAIICIVHLFILLFDRIQEMEESLQRKRDSGLDKLQSEKKEPDNFIGAAAAPLVPCLLYGR</sequence>
<feature type="transmembrane region" description="Helical" evidence="7">
    <location>
        <begin position="535"/>
        <end position="557"/>
    </location>
</feature>
<dbReference type="GO" id="GO:0016020">
    <property type="term" value="C:membrane"/>
    <property type="evidence" value="ECO:0007669"/>
    <property type="project" value="UniProtKB-SubCell"/>
</dbReference>
<feature type="transmembrane region" description="Helical" evidence="7">
    <location>
        <begin position="506"/>
        <end position="529"/>
    </location>
</feature>
<dbReference type="InParanoid" id="A0A6P8IMY8"/>
<dbReference type="InterPro" id="IPR051717">
    <property type="entry name" value="MFS_MFSD6"/>
</dbReference>
<dbReference type="SUPFAM" id="SSF103473">
    <property type="entry name" value="MFS general substrate transporter"/>
    <property type="match status" value="2"/>
</dbReference>
<reference evidence="10" key="1">
    <citation type="submission" date="2025-08" db="UniProtKB">
        <authorList>
            <consortium name="RefSeq"/>
        </authorList>
    </citation>
    <scope>IDENTIFICATION</scope>
    <source>
        <tissue evidence="10">Tentacle</tissue>
    </source>
</reference>
<dbReference type="InterPro" id="IPR024989">
    <property type="entry name" value="MFS_assoc_dom"/>
</dbReference>
<dbReference type="Proteomes" id="UP000515163">
    <property type="component" value="Unplaced"/>
</dbReference>
<evidence type="ECO:0000313" key="9">
    <source>
        <dbReference type="Proteomes" id="UP000515163"/>
    </source>
</evidence>
<feature type="transmembrane region" description="Helical" evidence="7">
    <location>
        <begin position="627"/>
        <end position="652"/>
    </location>
</feature>
<evidence type="ECO:0000256" key="4">
    <source>
        <dbReference type="ARBA" id="ARBA00022989"/>
    </source>
</evidence>
<keyword evidence="3 7" id="KW-0812">Transmembrane</keyword>
<feature type="transmembrane region" description="Helical" evidence="7">
    <location>
        <begin position="111"/>
        <end position="131"/>
    </location>
</feature>
<dbReference type="Pfam" id="PF12832">
    <property type="entry name" value="MFS_1_like"/>
    <property type="match status" value="1"/>
</dbReference>
<proteinExistence type="inferred from homology"/>
<dbReference type="OrthoDB" id="515887at2759"/>
<feature type="transmembrane region" description="Helical" evidence="7">
    <location>
        <begin position="51"/>
        <end position="71"/>
    </location>
</feature>
<name>A0A6P8IMY8_ACTTE</name>
<feature type="transmembrane region" description="Helical" evidence="7">
    <location>
        <begin position="426"/>
        <end position="443"/>
    </location>
</feature>
<keyword evidence="9" id="KW-1185">Reference proteome</keyword>
<feature type="transmembrane region" description="Helical" evidence="7">
    <location>
        <begin position="658"/>
        <end position="678"/>
    </location>
</feature>
<dbReference type="AlphaFoldDB" id="A0A6P8IMY8"/>
<dbReference type="GeneID" id="116302912"/>
<dbReference type="CDD" id="cd17335">
    <property type="entry name" value="MFS_MFSD6"/>
    <property type="match status" value="1"/>
</dbReference>
<feature type="domain" description="Major facilitator superfamily associated" evidence="8">
    <location>
        <begin position="50"/>
        <end position="659"/>
    </location>
</feature>
<evidence type="ECO:0000259" key="8">
    <source>
        <dbReference type="Pfam" id="PF12832"/>
    </source>
</evidence>
<feature type="transmembrane region" description="Helical" evidence="7">
    <location>
        <begin position="593"/>
        <end position="615"/>
    </location>
</feature>
<protein>
    <submittedName>
        <fullName evidence="10">Major facilitator superfamily domain-containing protein 6-A-like</fullName>
    </submittedName>
</protein>
<evidence type="ECO:0000256" key="3">
    <source>
        <dbReference type="ARBA" id="ARBA00022692"/>
    </source>
</evidence>
<dbReference type="KEGG" id="aten:116302912"/>
<comment type="subcellular location">
    <subcellularLocation>
        <location evidence="1">Membrane</location>
        <topology evidence="1">Multi-pass membrane protein</topology>
    </subcellularLocation>
</comment>
<evidence type="ECO:0000256" key="1">
    <source>
        <dbReference type="ARBA" id="ARBA00004141"/>
    </source>
</evidence>
<keyword evidence="4 7" id="KW-1133">Transmembrane helix</keyword>
<evidence type="ECO:0000313" key="10">
    <source>
        <dbReference type="RefSeq" id="XP_031568182.1"/>
    </source>
</evidence>
<dbReference type="InterPro" id="IPR036259">
    <property type="entry name" value="MFS_trans_sf"/>
</dbReference>
<organism evidence="9 10">
    <name type="scientific">Actinia tenebrosa</name>
    <name type="common">Australian red waratah sea anemone</name>
    <dbReference type="NCBI Taxonomy" id="6105"/>
    <lineage>
        <taxon>Eukaryota</taxon>
        <taxon>Metazoa</taxon>
        <taxon>Cnidaria</taxon>
        <taxon>Anthozoa</taxon>
        <taxon>Hexacorallia</taxon>
        <taxon>Actiniaria</taxon>
        <taxon>Actiniidae</taxon>
        <taxon>Actinia</taxon>
    </lineage>
</organism>
<feature type="compositionally biased region" description="Polar residues" evidence="6">
    <location>
        <begin position="14"/>
        <end position="23"/>
    </location>
</feature>
<dbReference type="PANTHER" id="PTHR16172">
    <property type="entry name" value="MAJOR FACILITATOR SUPERFAMILY DOMAIN-CONTAINING PROTEIN 6-LIKE"/>
    <property type="match status" value="1"/>
</dbReference>